<keyword evidence="3 6" id="KW-0378">Hydrolase</keyword>
<gene>
    <name evidence="6" type="ORF">ALP13_05302</name>
</gene>
<dbReference type="InterPro" id="IPR006680">
    <property type="entry name" value="Amidohydro-rel"/>
</dbReference>
<proteinExistence type="inferred from homology"/>
<organism evidence="6 7">
    <name type="scientific">Pseudomonas syringae pv. maculicola</name>
    <dbReference type="NCBI Taxonomy" id="59511"/>
    <lineage>
        <taxon>Bacteria</taxon>
        <taxon>Pseudomonadati</taxon>
        <taxon>Pseudomonadota</taxon>
        <taxon>Gammaproteobacteria</taxon>
        <taxon>Pseudomonadales</taxon>
        <taxon>Pseudomonadaceae</taxon>
        <taxon>Pseudomonas</taxon>
    </lineage>
</organism>
<reference evidence="6 7" key="1">
    <citation type="submission" date="2018-08" db="EMBL/GenBank/DDBJ databases">
        <title>Recombination of ecologically and evolutionarily significant loci maintains genetic cohesion in the Pseudomonas syringae species complex.</title>
        <authorList>
            <person name="Dillon M."/>
            <person name="Thakur S."/>
            <person name="Almeida R.N.D."/>
            <person name="Weir B.S."/>
            <person name="Guttman D.S."/>
        </authorList>
    </citation>
    <scope>NUCLEOTIDE SEQUENCE [LARGE SCALE GENOMIC DNA]</scope>
    <source>
        <strain evidence="6 7">ICMP 11281</strain>
    </source>
</reference>
<evidence type="ECO:0000259" key="5">
    <source>
        <dbReference type="Pfam" id="PF01979"/>
    </source>
</evidence>
<dbReference type="Gene3D" id="3.20.20.140">
    <property type="entry name" value="Metal-dependent hydrolases"/>
    <property type="match status" value="1"/>
</dbReference>
<dbReference type="GO" id="GO:0046872">
    <property type="term" value="F:metal ion binding"/>
    <property type="evidence" value="ECO:0007669"/>
    <property type="project" value="UniProtKB-KW"/>
</dbReference>
<dbReference type="AlphaFoldDB" id="A0A3M6CJS5"/>
<dbReference type="EMBL" id="RBUQ01000008">
    <property type="protein sequence ID" value="RMV44040.1"/>
    <property type="molecule type" value="Genomic_DNA"/>
</dbReference>
<feature type="domain" description="Amidohydrolase-related" evidence="5">
    <location>
        <begin position="78"/>
        <end position="443"/>
    </location>
</feature>
<dbReference type="PANTHER" id="PTHR43794:SF11">
    <property type="entry name" value="AMIDOHYDROLASE-RELATED DOMAIN-CONTAINING PROTEIN"/>
    <property type="match status" value="1"/>
</dbReference>
<sequence>MSRQGNTELANPEPVFQRSRPVPATRIWLKNPLAVFTANDLDARGGLVIEDGVITELLAAGQQPSLPCTQSFDAREHVLLPGLINTHHHFYQTLTRAWAPVVNQPLFPWLKTLYPVWARLTPEKLAVASTVALAELLLSGCTTAADHHYLFPDGLEHAIDVQVQSVRELGMRAMLTRGSMSLGEADGGLPPQQTVQQGEVILADSQRLIETYHERGDGAQIQIALAPCSPFSVTPQIMAESAALAEKLDVRLHTHLAETLDEEDFCLQRFGLRTVDYLDSVGWLGPRTWLAHGIHFNPDEIARLGAAGTGVCHCPSSNMRLASGICPTLDLIAAGAPLGLGVDGSASNDASNMILETRQALYLQRLRYGAEKITPQLVLGWATKGSAQLLGRTDIGELAVGKQADLAFFKLDELRFSGSHDPLSALLLCGADRADRVMVGGQWRVIDGQVEGLDIKQLIADHSQAARELIQG</sequence>
<dbReference type="InterPro" id="IPR050287">
    <property type="entry name" value="MTA/SAH_deaminase"/>
</dbReference>
<evidence type="ECO:0000256" key="4">
    <source>
        <dbReference type="ARBA" id="ARBA00022833"/>
    </source>
</evidence>
<keyword evidence="4" id="KW-0862">Zinc</keyword>
<dbReference type="GO" id="GO:0019239">
    <property type="term" value="F:deaminase activity"/>
    <property type="evidence" value="ECO:0007669"/>
    <property type="project" value="UniProtKB-ARBA"/>
</dbReference>
<dbReference type="InterPro" id="IPR011059">
    <property type="entry name" value="Metal-dep_hydrolase_composite"/>
</dbReference>
<evidence type="ECO:0000313" key="6">
    <source>
        <dbReference type="EMBL" id="RMV44040.1"/>
    </source>
</evidence>
<dbReference type="Proteomes" id="UP000271631">
    <property type="component" value="Unassembled WGS sequence"/>
</dbReference>
<dbReference type="CDD" id="cd01298">
    <property type="entry name" value="ATZ_TRZ_like"/>
    <property type="match status" value="1"/>
</dbReference>
<evidence type="ECO:0000256" key="3">
    <source>
        <dbReference type="ARBA" id="ARBA00022801"/>
    </source>
</evidence>
<evidence type="ECO:0000256" key="1">
    <source>
        <dbReference type="ARBA" id="ARBA00006745"/>
    </source>
</evidence>
<dbReference type="SUPFAM" id="SSF51338">
    <property type="entry name" value="Composite domain of metallo-dependent hydrolases"/>
    <property type="match status" value="1"/>
</dbReference>
<dbReference type="SUPFAM" id="SSF51556">
    <property type="entry name" value="Metallo-dependent hydrolases"/>
    <property type="match status" value="1"/>
</dbReference>
<dbReference type="NCBIfam" id="NF006055">
    <property type="entry name" value="PRK08203.1"/>
    <property type="match status" value="1"/>
</dbReference>
<dbReference type="FunFam" id="3.20.20.140:FF:000014">
    <property type="entry name" value="5-methylthioadenosine/S-adenosylhomocysteine deaminase"/>
    <property type="match status" value="1"/>
</dbReference>
<accession>A0A3M6CJS5</accession>
<keyword evidence="2" id="KW-0479">Metal-binding</keyword>
<evidence type="ECO:0000256" key="2">
    <source>
        <dbReference type="ARBA" id="ARBA00022723"/>
    </source>
</evidence>
<dbReference type="InterPro" id="IPR032466">
    <property type="entry name" value="Metal_Hydrolase"/>
</dbReference>
<dbReference type="Pfam" id="PF01979">
    <property type="entry name" value="Amidohydro_1"/>
    <property type="match status" value="1"/>
</dbReference>
<name>A0A3M6CJS5_PSEYM</name>
<dbReference type="GO" id="GO:0016814">
    <property type="term" value="F:hydrolase activity, acting on carbon-nitrogen (but not peptide) bonds, in cyclic amidines"/>
    <property type="evidence" value="ECO:0007669"/>
    <property type="project" value="UniProtKB-ARBA"/>
</dbReference>
<dbReference type="Gene3D" id="2.30.40.10">
    <property type="entry name" value="Urease, subunit C, domain 1"/>
    <property type="match status" value="1"/>
</dbReference>
<comment type="caution">
    <text evidence="6">The sequence shown here is derived from an EMBL/GenBank/DDBJ whole genome shotgun (WGS) entry which is preliminary data.</text>
</comment>
<protein>
    <submittedName>
        <fullName evidence="6">Hydroxydechloroatrazine ethylaminohydrolase</fullName>
    </submittedName>
</protein>
<dbReference type="PANTHER" id="PTHR43794">
    <property type="entry name" value="AMINOHYDROLASE SSNA-RELATED"/>
    <property type="match status" value="1"/>
</dbReference>
<evidence type="ECO:0000313" key="7">
    <source>
        <dbReference type="Proteomes" id="UP000271631"/>
    </source>
</evidence>
<comment type="similarity">
    <text evidence="1">Belongs to the metallo-dependent hydrolases superfamily. ATZ/TRZ family.</text>
</comment>